<evidence type="ECO:0000313" key="4">
    <source>
        <dbReference type="Proteomes" id="UP000031443"/>
    </source>
</evidence>
<reference evidence="4" key="1">
    <citation type="journal article" date="2013" name="Nat. Genet.">
        <title>The draft genomes of soft-shell turtle and green sea turtle yield insights into the development and evolution of the turtle-specific body plan.</title>
        <authorList>
            <person name="Wang Z."/>
            <person name="Pascual-Anaya J."/>
            <person name="Zadissa A."/>
            <person name="Li W."/>
            <person name="Niimura Y."/>
            <person name="Huang Z."/>
            <person name="Li C."/>
            <person name="White S."/>
            <person name="Xiong Z."/>
            <person name="Fang D."/>
            <person name="Wang B."/>
            <person name="Ming Y."/>
            <person name="Chen Y."/>
            <person name="Zheng Y."/>
            <person name="Kuraku S."/>
            <person name="Pignatelli M."/>
            <person name="Herrero J."/>
            <person name="Beal K."/>
            <person name="Nozawa M."/>
            <person name="Li Q."/>
            <person name="Wang J."/>
            <person name="Zhang H."/>
            <person name="Yu L."/>
            <person name="Shigenobu S."/>
            <person name="Wang J."/>
            <person name="Liu J."/>
            <person name="Flicek P."/>
            <person name="Searle S."/>
            <person name="Wang J."/>
            <person name="Kuratani S."/>
            <person name="Yin Y."/>
            <person name="Aken B."/>
            <person name="Zhang G."/>
            <person name="Irie N."/>
        </authorList>
    </citation>
    <scope>NUCLEOTIDE SEQUENCE [LARGE SCALE GENOMIC DNA]</scope>
</reference>
<feature type="domain" description="PH" evidence="2">
    <location>
        <begin position="147"/>
        <end position="233"/>
    </location>
</feature>
<dbReference type="EMBL" id="KB574221">
    <property type="protein sequence ID" value="EMP27041.1"/>
    <property type="molecule type" value="Genomic_DNA"/>
</dbReference>
<evidence type="ECO:0000259" key="2">
    <source>
        <dbReference type="PROSITE" id="PS50003"/>
    </source>
</evidence>
<accession>M7AP57</accession>
<dbReference type="PANTHER" id="PTHR14336:SF15">
    <property type="entry name" value="DUAL ADAPTER FOR PHOSPHOTYROSINE AND 3-PHOSPHOTYROSINE AND 3-PHOSPHOINOSITIDE"/>
    <property type="match status" value="1"/>
</dbReference>
<keyword evidence="4" id="KW-1185">Reference proteome</keyword>
<dbReference type="Gene3D" id="2.30.29.30">
    <property type="entry name" value="Pleckstrin-homology domain (PH domain)/Phosphotyrosine-binding domain (PTB)"/>
    <property type="match status" value="1"/>
</dbReference>
<feature type="region of interest" description="Disordered" evidence="1">
    <location>
        <begin position="128"/>
        <end position="148"/>
    </location>
</feature>
<evidence type="ECO:0000256" key="1">
    <source>
        <dbReference type="SAM" id="MobiDB-lite"/>
    </source>
</evidence>
<sequence>MTFLCRKSVVNRHVGSNPQRALGSCVLLQPLLYLFPPLLRRSPTPTPLRTPEEVGPALMATLQAGTGAASSCCSERHGVRMKILNFSYAIRIAEVEESSFDLPGHPHGGSSPINSTYSSCQARSKSLVMGEQTGLPSRPSSPSPQDRVLKSGWLKKQRSIMKNWQQRWFVLRGDQLFYYKDEEETKPQNPDSWLHYAPTQKRKMSMGFIPLQGNQVSELTPHAEEPGKHLFEIAPGIPTGAFYYLQLLYPTELLTGFYEDLGCTVTLTLITIQPNCVLEEGFENKKKETVNTAAVFKMKKGSVFPAARAMAHMGIVKSTQQDHLGGICLHIRKWKVNAAKRASDKNQQTIKSRIELRQGSSSNHNRMILASPECK</sequence>
<evidence type="ECO:0000313" key="3">
    <source>
        <dbReference type="EMBL" id="EMP27041.1"/>
    </source>
</evidence>
<gene>
    <name evidence="3" type="ORF">UY3_15887</name>
</gene>
<name>M7AP57_CHEMY</name>
<dbReference type="Pfam" id="PF00169">
    <property type="entry name" value="PH"/>
    <property type="match status" value="1"/>
</dbReference>
<dbReference type="AlphaFoldDB" id="M7AP57"/>
<proteinExistence type="predicted"/>
<dbReference type="InterPro" id="IPR001849">
    <property type="entry name" value="PH_domain"/>
</dbReference>
<organism evidence="3 4">
    <name type="scientific">Chelonia mydas</name>
    <name type="common">Green sea-turtle</name>
    <name type="synonym">Chelonia agassizi</name>
    <dbReference type="NCBI Taxonomy" id="8469"/>
    <lineage>
        <taxon>Eukaryota</taxon>
        <taxon>Metazoa</taxon>
        <taxon>Chordata</taxon>
        <taxon>Craniata</taxon>
        <taxon>Vertebrata</taxon>
        <taxon>Euteleostomi</taxon>
        <taxon>Archelosauria</taxon>
        <taxon>Testudinata</taxon>
        <taxon>Testudines</taxon>
        <taxon>Cryptodira</taxon>
        <taxon>Durocryptodira</taxon>
        <taxon>Americhelydia</taxon>
        <taxon>Chelonioidea</taxon>
        <taxon>Cheloniidae</taxon>
        <taxon>Chelonia</taxon>
    </lineage>
</organism>
<dbReference type="InterPro" id="IPR011993">
    <property type="entry name" value="PH-like_dom_sf"/>
</dbReference>
<dbReference type="InterPro" id="IPR051707">
    <property type="entry name" value="PI-Interact_SigTrans_Reg"/>
</dbReference>
<dbReference type="SMART" id="SM00233">
    <property type="entry name" value="PH"/>
    <property type="match status" value="1"/>
</dbReference>
<protein>
    <submittedName>
        <fullName evidence="3">Rho GTPase-activating protein 22</fullName>
    </submittedName>
</protein>
<dbReference type="PANTHER" id="PTHR14336">
    <property type="entry name" value="TANDEM PH DOMAIN CONTAINING PROTEIN"/>
    <property type="match status" value="1"/>
</dbReference>
<dbReference type="Proteomes" id="UP000031443">
    <property type="component" value="Unassembled WGS sequence"/>
</dbReference>
<dbReference type="PROSITE" id="PS50003">
    <property type="entry name" value="PH_DOMAIN"/>
    <property type="match status" value="1"/>
</dbReference>
<dbReference type="SUPFAM" id="SSF50729">
    <property type="entry name" value="PH domain-like"/>
    <property type="match status" value="1"/>
</dbReference>